<evidence type="ECO:0000256" key="1">
    <source>
        <dbReference type="SAM" id="MobiDB-lite"/>
    </source>
</evidence>
<organism evidence="2 3">
    <name type="scientific">Phaseolus coccineus</name>
    <name type="common">Scarlet runner bean</name>
    <name type="synonym">Phaseolus multiflorus</name>
    <dbReference type="NCBI Taxonomy" id="3886"/>
    <lineage>
        <taxon>Eukaryota</taxon>
        <taxon>Viridiplantae</taxon>
        <taxon>Streptophyta</taxon>
        <taxon>Embryophyta</taxon>
        <taxon>Tracheophyta</taxon>
        <taxon>Spermatophyta</taxon>
        <taxon>Magnoliopsida</taxon>
        <taxon>eudicotyledons</taxon>
        <taxon>Gunneridae</taxon>
        <taxon>Pentapetalae</taxon>
        <taxon>rosids</taxon>
        <taxon>fabids</taxon>
        <taxon>Fabales</taxon>
        <taxon>Fabaceae</taxon>
        <taxon>Papilionoideae</taxon>
        <taxon>50 kb inversion clade</taxon>
        <taxon>NPAAA clade</taxon>
        <taxon>indigoferoid/millettioid clade</taxon>
        <taxon>Phaseoleae</taxon>
        <taxon>Phaseolus</taxon>
    </lineage>
</organism>
<accession>A0AAN9RFE9</accession>
<evidence type="ECO:0000313" key="3">
    <source>
        <dbReference type="Proteomes" id="UP001374584"/>
    </source>
</evidence>
<dbReference type="AlphaFoldDB" id="A0AAN9RFE9"/>
<keyword evidence="3" id="KW-1185">Reference proteome</keyword>
<sequence>MPLAPGQSPHASRPGDDLNSKPFGTAVWDASVVFTKFLVYEKHLLEPLLQTILALPGPRTTIMESSSSRSKYLGKVNLMFEPKRQVLSSVQMLVNPEKQSAPAKEKGGALEAVCTPTLKSV</sequence>
<gene>
    <name evidence="2" type="ORF">VNO80_13217</name>
</gene>
<protein>
    <submittedName>
        <fullName evidence="2">Uncharacterized protein</fullName>
    </submittedName>
</protein>
<evidence type="ECO:0000313" key="2">
    <source>
        <dbReference type="EMBL" id="KAK7364503.1"/>
    </source>
</evidence>
<name>A0AAN9RFE9_PHACN</name>
<dbReference type="Proteomes" id="UP001374584">
    <property type="component" value="Unassembled WGS sequence"/>
</dbReference>
<dbReference type="EMBL" id="JAYMYR010000005">
    <property type="protein sequence ID" value="KAK7364503.1"/>
    <property type="molecule type" value="Genomic_DNA"/>
</dbReference>
<reference evidence="2 3" key="1">
    <citation type="submission" date="2024-01" db="EMBL/GenBank/DDBJ databases">
        <title>The genomes of 5 underutilized Papilionoideae crops provide insights into root nodulation and disease resistanc.</title>
        <authorList>
            <person name="Jiang F."/>
        </authorList>
    </citation>
    <scope>NUCLEOTIDE SEQUENCE [LARGE SCALE GENOMIC DNA]</scope>
    <source>
        <strain evidence="2">JINMINGXINNONG_FW02</strain>
        <tissue evidence="2">Leaves</tissue>
    </source>
</reference>
<comment type="caution">
    <text evidence="2">The sequence shown here is derived from an EMBL/GenBank/DDBJ whole genome shotgun (WGS) entry which is preliminary data.</text>
</comment>
<proteinExistence type="predicted"/>
<feature type="region of interest" description="Disordered" evidence="1">
    <location>
        <begin position="1"/>
        <end position="20"/>
    </location>
</feature>